<dbReference type="InterPro" id="IPR025419">
    <property type="entry name" value="DUF4142"/>
</dbReference>
<proteinExistence type="predicted"/>
<dbReference type="Pfam" id="PF13628">
    <property type="entry name" value="DUF4142"/>
    <property type="match status" value="1"/>
</dbReference>
<feature type="signal peptide" evidence="1">
    <location>
        <begin position="1"/>
        <end position="23"/>
    </location>
</feature>
<reference evidence="3 4" key="1">
    <citation type="submission" date="2016-08" db="EMBL/GenBank/DDBJ databases">
        <authorList>
            <person name="Seilhamer J.J."/>
        </authorList>
    </citation>
    <scope>NUCLEOTIDE SEQUENCE [LARGE SCALE GENOMIC DNA]</scope>
    <source>
        <strain evidence="3 4">CFBP4644</strain>
    </source>
</reference>
<dbReference type="PANTHER" id="PTHR38593">
    <property type="entry name" value="BLR2558 PROTEIN"/>
    <property type="match status" value="1"/>
</dbReference>
<dbReference type="AlphaFoldDB" id="A0A2S7DGX5"/>
<evidence type="ECO:0000256" key="1">
    <source>
        <dbReference type="SAM" id="SignalP"/>
    </source>
</evidence>
<dbReference type="RefSeq" id="WP_104587121.1">
    <property type="nucleotide sequence ID" value="NZ_JAJGQH010000001.1"/>
</dbReference>
<dbReference type="OrthoDB" id="5998717at2"/>
<dbReference type="EMBL" id="MDEH01000004">
    <property type="protein sequence ID" value="PPU73072.1"/>
    <property type="molecule type" value="Genomic_DNA"/>
</dbReference>
<organism evidence="3 4">
    <name type="scientific">Xanthomonas melonis</name>
    <dbReference type="NCBI Taxonomy" id="56456"/>
    <lineage>
        <taxon>Bacteria</taxon>
        <taxon>Pseudomonadati</taxon>
        <taxon>Pseudomonadota</taxon>
        <taxon>Gammaproteobacteria</taxon>
        <taxon>Lysobacterales</taxon>
        <taxon>Lysobacteraceae</taxon>
        <taxon>Xanthomonas</taxon>
    </lineage>
</organism>
<sequence>MKATSPLLMTLALSAALAVSAQAQTSTQPGNASAGAMQAAAPSASEKQALGVLSAINTSEINAANLALKKQTTGAVREYATRMLREHTENNQKIAKWSPDPSAADAKLQMSKGKAELTQLEKLDGEQFQAAYIKAMVKDHSDALDALDRKLIPAARTAQVADHLKTTRGHVADHLAAAKALQTGGNAAAR</sequence>
<keyword evidence="1" id="KW-0732">Signal</keyword>
<dbReference type="PANTHER" id="PTHR38593:SF1">
    <property type="entry name" value="BLR2558 PROTEIN"/>
    <property type="match status" value="1"/>
</dbReference>
<protein>
    <recommendedName>
        <fullName evidence="2">DUF4142 domain-containing protein</fullName>
    </recommendedName>
</protein>
<dbReference type="Gene3D" id="1.20.1260.10">
    <property type="match status" value="1"/>
</dbReference>
<evidence type="ECO:0000313" key="4">
    <source>
        <dbReference type="Proteomes" id="UP000239865"/>
    </source>
</evidence>
<gene>
    <name evidence="3" type="ORF">XmelCFBP4644_10325</name>
</gene>
<comment type="caution">
    <text evidence="3">The sequence shown here is derived from an EMBL/GenBank/DDBJ whole genome shotgun (WGS) entry which is preliminary data.</text>
</comment>
<name>A0A2S7DGX5_9XANT</name>
<accession>A0A2S7DGX5</accession>
<feature type="domain" description="DUF4142" evidence="2">
    <location>
        <begin position="46"/>
        <end position="181"/>
    </location>
</feature>
<evidence type="ECO:0000313" key="3">
    <source>
        <dbReference type="EMBL" id="PPU73072.1"/>
    </source>
</evidence>
<feature type="chain" id="PRO_5015447464" description="DUF4142 domain-containing protein" evidence="1">
    <location>
        <begin position="24"/>
        <end position="190"/>
    </location>
</feature>
<dbReference type="InterPro" id="IPR012347">
    <property type="entry name" value="Ferritin-like"/>
</dbReference>
<dbReference type="Proteomes" id="UP000239865">
    <property type="component" value="Unassembled WGS sequence"/>
</dbReference>
<evidence type="ECO:0000259" key="2">
    <source>
        <dbReference type="Pfam" id="PF13628"/>
    </source>
</evidence>